<proteinExistence type="predicted"/>
<evidence type="ECO:0000313" key="2">
    <source>
        <dbReference type="EMBL" id="CAG6635511.1"/>
    </source>
</evidence>
<accession>A0A8D8QP00</accession>
<feature type="compositionally biased region" description="Polar residues" evidence="1">
    <location>
        <begin position="37"/>
        <end position="54"/>
    </location>
</feature>
<protein>
    <submittedName>
        <fullName evidence="2">Uncharacterized protein</fullName>
    </submittedName>
</protein>
<organism evidence="2">
    <name type="scientific">Cacopsylla melanoneura</name>
    <dbReference type="NCBI Taxonomy" id="428564"/>
    <lineage>
        <taxon>Eukaryota</taxon>
        <taxon>Metazoa</taxon>
        <taxon>Ecdysozoa</taxon>
        <taxon>Arthropoda</taxon>
        <taxon>Hexapoda</taxon>
        <taxon>Insecta</taxon>
        <taxon>Pterygota</taxon>
        <taxon>Neoptera</taxon>
        <taxon>Paraneoptera</taxon>
        <taxon>Hemiptera</taxon>
        <taxon>Sternorrhyncha</taxon>
        <taxon>Psylloidea</taxon>
        <taxon>Psyllidae</taxon>
        <taxon>Psyllinae</taxon>
        <taxon>Cacopsylla</taxon>
    </lineage>
</organism>
<dbReference type="EMBL" id="HBUF01637120">
    <property type="protein sequence ID" value="CAG6784361.1"/>
    <property type="molecule type" value="Transcribed_RNA"/>
</dbReference>
<feature type="region of interest" description="Disordered" evidence="1">
    <location>
        <begin position="35"/>
        <end position="66"/>
    </location>
</feature>
<dbReference type="AlphaFoldDB" id="A0A8D8QP00"/>
<dbReference type="EMBL" id="HBUF01090192">
    <property type="protein sequence ID" value="CAG6635511.1"/>
    <property type="molecule type" value="Transcribed_RNA"/>
</dbReference>
<reference evidence="2" key="1">
    <citation type="submission" date="2021-05" db="EMBL/GenBank/DDBJ databases">
        <authorList>
            <person name="Alioto T."/>
            <person name="Alioto T."/>
            <person name="Gomez Garrido J."/>
        </authorList>
    </citation>
    <scope>NUCLEOTIDE SEQUENCE</scope>
</reference>
<evidence type="ECO:0000256" key="1">
    <source>
        <dbReference type="SAM" id="MobiDB-lite"/>
    </source>
</evidence>
<dbReference type="EMBL" id="HBUF01637119">
    <property type="protein sequence ID" value="CAG6784359.1"/>
    <property type="molecule type" value="Transcribed_RNA"/>
</dbReference>
<sequence>MIVMDLVRTGVVWVRDDLVGDSLLLGQDFLQGDDQGENQSNLSDQEGFTGNQSDTTKDEGEESGEFHFQQKQNWHHVLTLLLFLESTTSVSTTSMFASLFIIFIIINSSSSSAQSVHHIHSLQVNLQSMGGEEVFNLGSDHSVNVSSDWHGTRCTISIVGNGQSFHNSYSFEQVDVVLGQHFVNKGEQFEFQARVGPLVDAVAVDVLHHFLLGRADGVGVVQPLYRDIQSGVRCRGT</sequence>
<name>A0A8D8QP00_9HEMI</name>